<keyword evidence="1" id="KW-0472">Membrane</keyword>
<protein>
    <submittedName>
        <fullName evidence="2">Uncharacterized protein</fullName>
    </submittedName>
</protein>
<evidence type="ECO:0000256" key="1">
    <source>
        <dbReference type="SAM" id="Phobius"/>
    </source>
</evidence>
<reference evidence="2 3" key="1">
    <citation type="journal article" date="2008" name="BMC Genomics">
        <title>Genome sequence and rapid evolution of the rice pathogen Xanthomonas oryzae pv. oryzae PXO99A.</title>
        <authorList>
            <person name="Salzberg S.L."/>
            <person name="Sommer D.D."/>
            <person name="Schatz M.C."/>
            <person name="Phillippy A.M."/>
            <person name="Rabinowicz P.D."/>
            <person name="Tsuge S."/>
            <person name="Furutani A."/>
            <person name="Ochiai H."/>
            <person name="Delcher A.L."/>
            <person name="Kelley D."/>
            <person name="Madupu R."/>
            <person name="Puiu D."/>
            <person name="Radune D."/>
            <person name="Shumway M."/>
            <person name="Trapnell C."/>
            <person name="Aparna G."/>
            <person name="Jha G."/>
            <person name="Pandey A."/>
            <person name="Patil P.B."/>
            <person name="Ishihara H."/>
            <person name="Meyer D.F."/>
            <person name="Szurek B."/>
            <person name="Verdier V."/>
            <person name="Koebnik R."/>
            <person name="Dow J.M."/>
            <person name="Ryan R.P."/>
            <person name="Hirata H."/>
            <person name="Tsuyumu S."/>
            <person name="Won Lee S."/>
            <person name="Seo Y.S."/>
            <person name="Sriariyanum M."/>
            <person name="Ronald P.C."/>
            <person name="Sonti R.V."/>
            <person name="Van Sluys M.A."/>
            <person name="Leach J.E."/>
            <person name="White F.F."/>
            <person name="Bogdanove A.J."/>
        </authorList>
    </citation>
    <scope>NUCLEOTIDE SEQUENCE [LARGE SCALE GENOMIC DNA]</scope>
    <source>
        <strain evidence="2 3">PXO99A</strain>
    </source>
</reference>
<accession>A0A0K0GH56</accession>
<proteinExistence type="predicted"/>
<gene>
    <name evidence="2" type="ordered locus">PXO_04146</name>
</gene>
<dbReference type="HOGENOM" id="CLU_3334911_0_0_6"/>
<name>A0A0K0GH56_XANOP</name>
<evidence type="ECO:0000313" key="3">
    <source>
        <dbReference type="Proteomes" id="UP000001740"/>
    </source>
</evidence>
<keyword evidence="1" id="KW-1133">Transmembrane helix</keyword>
<organism evidence="2 3">
    <name type="scientific">Xanthomonas oryzae pv. oryzae (strain PXO99A)</name>
    <dbReference type="NCBI Taxonomy" id="360094"/>
    <lineage>
        <taxon>Bacteria</taxon>
        <taxon>Pseudomonadati</taxon>
        <taxon>Pseudomonadota</taxon>
        <taxon>Gammaproteobacteria</taxon>
        <taxon>Lysobacterales</taxon>
        <taxon>Lysobacteraceae</taxon>
        <taxon>Xanthomonas</taxon>
    </lineage>
</organism>
<feature type="transmembrane region" description="Helical" evidence="1">
    <location>
        <begin position="19"/>
        <end position="37"/>
    </location>
</feature>
<sequence>MQANAPTFIRSPRKRTARIGAAAGIGLHAMLATLQGYP</sequence>
<keyword evidence="1" id="KW-0812">Transmembrane</keyword>
<dbReference type="Proteomes" id="UP000001740">
    <property type="component" value="Chromosome"/>
</dbReference>
<dbReference type="KEGG" id="xop:PXO_04146"/>
<dbReference type="AlphaFoldDB" id="A0A0K0GH56"/>
<evidence type="ECO:0000313" key="2">
    <source>
        <dbReference type="EMBL" id="ACD57505.1"/>
    </source>
</evidence>
<dbReference type="EMBL" id="CP000967">
    <property type="protein sequence ID" value="ACD57505.1"/>
    <property type="molecule type" value="Genomic_DNA"/>
</dbReference>